<comment type="caution">
    <text evidence="1">The sequence shown here is derived from an EMBL/GenBank/DDBJ whole genome shotgun (WGS) entry which is preliminary data.</text>
</comment>
<reference evidence="1" key="1">
    <citation type="journal article" date="2022" name="bioRxiv">
        <title>Sequencing and chromosome-scale assembly of the giantPleurodeles waltlgenome.</title>
        <authorList>
            <person name="Brown T."/>
            <person name="Elewa A."/>
            <person name="Iarovenko S."/>
            <person name="Subramanian E."/>
            <person name="Araus A.J."/>
            <person name="Petzold A."/>
            <person name="Susuki M."/>
            <person name="Suzuki K.-i.T."/>
            <person name="Hayashi T."/>
            <person name="Toyoda A."/>
            <person name="Oliveira C."/>
            <person name="Osipova E."/>
            <person name="Leigh N.D."/>
            <person name="Simon A."/>
            <person name="Yun M.H."/>
        </authorList>
    </citation>
    <scope>NUCLEOTIDE SEQUENCE</scope>
    <source>
        <strain evidence="1">20211129_DDA</strain>
        <tissue evidence="1">Liver</tissue>
    </source>
</reference>
<accession>A0AAV7NEB8</accession>
<proteinExistence type="predicted"/>
<sequence>MLGHLSRPPGPPPRASYSPTQVGEWGALFAAPRAVRLFPRLGCLYLRPARPCFGDLTFRPLQSIQGPSSPLSVPFPLGASRGESQALGSPVSFTSLPPRRRCRCLRPARRCFRISPQAASDHSAAFVPLSSPIPGGGVSAGVLRDPEIGIPNIPSLCFPPLRSFLPLRAVLFRPSQAPSVFSLVPFRGAVFRFVAVLVGSVGPFFSQQSVSVGQLLHVGSLFLEAVSEPRKTRPTTAPSWLLLL</sequence>
<keyword evidence="2" id="KW-1185">Reference proteome</keyword>
<protein>
    <submittedName>
        <fullName evidence="1">Uncharacterized protein</fullName>
    </submittedName>
</protein>
<dbReference type="Proteomes" id="UP001066276">
    <property type="component" value="Chromosome 8"/>
</dbReference>
<organism evidence="1 2">
    <name type="scientific">Pleurodeles waltl</name>
    <name type="common">Iberian ribbed newt</name>
    <dbReference type="NCBI Taxonomy" id="8319"/>
    <lineage>
        <taxon>Eukaryota</taxon>
        <taxon>Metazoa</taxon>
        <taxon>Chordata</taxon>
        <taxon>Craniata</taxon>
        <taxon>Vertebrata</taxon>
        <taxon>Euteleostomi</taxon>
        <taxon>Amphibia</taxon>
        <taxon>Batrachia</taxon>
        <taxon>Caudata</taxon>
        <taxon>Salamandroidea</taxon>
        <taxon>Salamandridae</taxon>
        <taxon>Pleurodelinae</taxon>
        <taxon>Pleurodeles</taxon>
    </lineage>
</organism>
<evidence type="ECO:0000313" key="2">
    <source>
        <dbReference type="Proteomes" id="UP001066276"/>
    </source>
</evidence>
<evidence type="ECO:0000313" key="1">
    <source>
        <dbReference type="EMBL" id="KAJ1113514.1"/>
    </source>
</evidence>
<gene>
    <name evidence="1" type="ORF">NDU88_001756</name>
</gene>
<dbReference type="EMBL" id="JANPWB010000012">
    <property type="protein sequence ID" value="KAJ1113514.1"/>
    <property type="molecule type" value="Genomic_DNA"/>
</dbReference>
<dbReference type="AlphaFoldDB" id="A0AAV7NEB8"/>
<name>A0AAV7NEB8_PLEWA</name>